<evidence type="ECO:0000313" key="2">
    <source>
        <dbReference type="EMBL" id="TDN85595.1"/>
    </source>
</evidence>
<keyword evidence="1" id="KW-0233">DNA recombination</keyword>
<dbReference type="Proteomes" id="UP000295493">
    <property type="component" value="Unassembled WGS sequence"/>
</dbReference>
<accession>A0A4R6FX67</accession>
<comment type="caution">
    <text evidence="2">The sequence shown here is derived from an EMBL/GenBank/DDBJ whole genome shotgun (WGS) entry which is preliminary data.</text>
</comment>
<proteinExistence type="predicted"/>
<evidence type="ECO:0000256" key="1">
    <source>
        <dbReference type="ARBA" id="ARBA00023172"/>
    </source>
</evidence>
<dbReference type="Gene3D" id="1.10.443.10">
    <property type="entry name" value="Intergrase catalytic core"/>
    <property type="match status" value="1"/>
</dbReference>
<dbReference type="GO" id="GO:0003677">
    <property type="term" value="F:DNA binding"/>
    <property type="evidence" value="ECO:0007669"/>
    <property type="project" value="InterPro"/>
</dbReference>
<dbReference type="AlphaFoldDB" id="A0A4R6FX67"/>
<keyword evidence="3" id="KW-1185">Reference proteome</keyword>
<dbReference type="EMBL" id="SNWD01000002">
    <property type="protein sequence ID" value="TDN85595.1"/>
    <property type="molecule type" value="Genomic_DNA"/>
</dbReference>
<organism evidence="2 3">
    <name type="scientific">Stakelama pacifica</name>
    <dbReference type="NCBI Taxonomy" id="517720"/>
    <lineage>
        <taxon>Bacteria</taxon>
        <taxon>Pseudomonadati</taxon>
        <taxon>Pseudomonadota</taxon>
        <taxon>Alphaproteobacteria</taxon>
        <taxon>Sphingomonadales</taxon>
        <taxon>Sphingomonadaceae</taxon>
        <taxon>Stakelama</taxon>
    </lineage>
</organism>
<dbReference type="SUPFAM" id="SSF56349">
    <property type="entry name" value="DNA breaking-rejoining enzymes"/>
    <property type="match status" value="1"/>
</dbReference>
<evidence type="ECO:0000313" key="3">
    <source>
        <dbReference type="Proteomes" id="UP000295493"/>
    </source>
</evidence>
<protein>
    <recommendedName>
        <fullName evidence="4">Phage integrase family protein</fullName>
    </recommendedName>
</protein>
<gene>
    <name evidence="2" type="ORF">EV664_102302</name>
</gene>
<dbReference type="GO" id="GO:0015074">
    <property type="term" value="P:DNA integration"/>
    <property type="evidence" value="ECO:0007669"/>
    <property type="project" value="InterPro"/>
</dbReference>
<reference evidence="2 3" key="1">
    <citation type="submission" date="2019-03" db="EMBL/GenBank/DDBJ databases">
        <title>Genomic Encyclopedia of Type Strains, Phase IV (KMG-IV): sequencing the most valuable type-strain genomes for metagenomic binning, comparative biology and taxonomic classification.</title>
        <authorList>
            <person name="Goeker M."/>
        </authorList>
    </citation>
    <scope>NUCLEOTIDE SEQUENCE [LARGE SCALE GENOMIC DNA]</scope>
    <source>
        <strain evidence="2 3">DSM 25059</strain>
    </source>
</reference>
<dbReference type="GO" id="GO:0006310">
    <property type="term" value="P:DNA recombination"/>
    <property type="evidence" value="ECO:0007669"/>
    <property type="project" value="UniProtKB-KW"/>
</dbReference>
<dbReference type="InterPro" id="IPR013762">
    <property type="entry name" value="Integrase-like_cat_sf"/>
</dbReference>
<evidence type="ECO:0008006" key="4">
    <source>
        <dbReference type="Google" id="ProtNLM"/>
    </source>
</evidence>
<name>A0A4R6FX67_9SPHN</name>
<sequence>MPKACLTPEMVDAIDPPIRGETWIGDNHLDHFGLRVWAGKKGGGKAYAIRLRDRSGVLVRETFRPERDYALFWWRRDRDKPLGHFLNAARTWARDRIAFHLGLPTSADRSERAWQRRKAKVLSTMIGDAFDHKIARLRRSSKDHLYLDQISNLVGSYVPKAILASTFDDVPIRELAEAISQPGISRGNGKVLRSFVGGVFKDAGDQFGPLRRKLKALQRQCAKNLDSRKSPPFPEIFKISDADYQRLFDALEADKSWRQALAIRLYFATEARLQPILRARWSNIIDSIWYPYLPDERKLWFVSRQPLRDEGMRILALIERRHREEQLASPYLFPSPASENAPIKTVQRHWQRCSQNFGWNGLLMSHVVLRHRPRANHSYSLEFYQRFSVFDRF</sequence>
<dbReference type="InterPro" id="IPR011010">
    <property type="entry name" value="DNA_brk_join_enz"/>
</dbReference>